<keyword evidence="6 14" id="KW-0735">Signal-anchor</keyword>
<dbReference type="Gene3D" id="3.90.550.10">
    <property type="entry name" value="Spore Coat Polysaccharide Biosynthesis Protein SpsA, Chain A"/>
    <property type="match status" value="1"/>
</dbReference>
<keyword evidence="4 14" id="KW-0808">Transferase</keyword>
<reference evidence="18" key="1">
    <citation type="submission" date="2016-11" db="UniProtKB">
        <authorList>
            <consortium name="WormBaseParasite"/>
        </authorList>
    </citation>
    <scope>IDENTIFICATION</scope>
</reference>
<dbReference type="Proteomes" id="UP000659654">
    <property type="component" value="Unassembled WGS sequence"/>
</dbReference>
<evidence type="ECO:0000256" key="14">
    <source>
        <dbReference type="RuleBase" id="RU363127"/>
    </source>
</evidence>
<feature type="site" description="Interaction with galactose moiety of substrate glycoprotein" evidence="13">
    <location>
        <position position="204"/>
    </location>
</feature>
<keyword evidence="7 14" id="KW-1133">Transmembrane helix</keyword>
<dbReference type="OrthoDB" id="675023at2759"/>
<evidence type="ECO:0000256" key="8">
    <source>
        <dbReference type="ARBA" id="ARBA00023136"/>
    </source>
</evidence>
<dbReference type="InterPro" id="IPR005027">
    <property type="entry name" value="Glyco_trans_43"/>
</dbReference>
<evidence type="ECO:0000313" key="16">
    <source>
        <dbReference type="Proteomes" id="UP000095284"/>
    </source>
</evidence>
<dbReference type="Proteomes" id="UP000095284">
    <property type="component" value="Unplaced"/>
</dbReference>
<dbReference type="PANTHER" id="PTHR10896:SF30">
    <property type="entry name" value="GALACTOSYLGALACTOSYLXYLOSYLPROTEIN 3-BETA-GLUCURONOSYLTRANSFERASE"/>
    <property type="match status" value="1"/>
</dbReference>
<dbReference type="UniPathway" id="UPA00378"/>
<keyword evidence="17" id="KW-1185">Reference proteome</keyword>
<comment type="subcellular location">
    <subcellularLocation>
        <location evidence="14">Golgi apparatus membrane</location>
        <topology evidence="14">Single-pass type II membrane protein</topology>
    </subcellularLocation>
    <subcellularLocation>
        <location evidence="1">Membrane</location>
        <topology evidence="1">Single-pass type II membrane protein</topology>
    </subcellularLocation>
</comment>
<feature type="active site" description="Proton donor/acceptor" evidence="11">
    <location>
        <position position="257"/>
    </location>
</feature>
<dbReference type="GO" id="GO:0005975">
    <property type="term" value="P:carbohydrate metabolic process"/>
    <property type="evidence" value="ECO:0007669"/>
    <property type="project" value="TreeGrafter"/>
</dbReference>
<feature type="transmembrane region" description="Helical" evidence="14">
    <location>
        <begin position="46"/>
        <end position="64"/>
    </location>
</feature>
<protein>
    <recommendedName>
        <fullName evidence="3 14">Galactosylgalactosylxylosylprotein 3-beta-glucuronosyltransferase</fullName>
        <ecNumber evidence="3 14">2.4.1.135</ecNumber>
    </recommendedName>
</protein>
<evidence type="ECO:0000256" key="4">
    <source>
        <dbReference type="ARBA" id="ARBA00022679"/>
    </source>
</evidence>
<gene>
    <name evidence="15" type="ORF">BXYJ_LOCUS12479</name>
</gene>
<evidence type="ECO:0000313" key="18">
    <source>
        <dbReference type="WBParaSite" id="BXY_0827200.1"/>
    </source>
</evidence>
<evidence type="ECO:0000256" key="13">
    <source>
        <dbReference type="PIRSR" id="PIRSR605027-4"/>
    </source>
</evidence>
<dbReference type="eggNOG" id="KOG1476">
    <property type="taxonomic scope" value="Eukaryota"/>
</dbReference>
<dbReference type="InterPro" id="IPR029044">
    <property type="entry name" value="Nucleotide-diphossugar_trans"/>
</dbReference>
<proteinExistence type="inferred from homology"/>
<dbReference type="GO" id="GO:0046872">
    <property type="term" value="F:metal ion binding"/>
    <property type="evidence" value="ECO:0007669"/>
    <property type="project" value="UniProtKB-KW"/>
</dbReference>
<evidence type="ECO:0000256" key="1">
    <source>
        <dbReference type="ARBA" id="ARBA00004606"/>
    </source>
</evidence>
<evidence type="ECO:0000313" key="15">
    <source>
        <dbReference type="EMBL" id="CAD5232388.1"/>
    </source>
</evidence>
<dbReference type="Pfam" id="PF03360">
    <property type="entry name" value="Glyco_transf_43"/>
    <property type="match status" value="1"/>
</dbReference>
<evidence type="ECO:0000256" key="2">
    <source>
        <dbReference type="ARBA" id="ARBA00007706"/>
    </source>
</evidence>
<dbReference type="Proteomes" id="UP000582659">
    <property type="component" value="Unassembled WGS sequence"/>
</dbReference>
<evidence type="ECO:0000256" key="5">
    <source>
        <dbReference type="ARBA" id="ARBA00022692"/>
    </source>
</evidence>
<dbReference type="GO" id="GO:0050650">
    <property type="term" value="P:chondroitin sulfate proteoglycan biosynthetic process"/>
    <property type="evidence" value="ECO:0007669"/>
    <property type="project" value="TreeGrafter"/>
</dbReference>
<accession>A0A1I7S5I7</accession>
<evidence type="ECO:0000256" key="7">
    <source>
        <dbReference type="ARBA" id="ARBA00022989"/>
    </source>
</evidence>
<dbReference type="EMBL" id="CAJFDI010000005">
    <property type="protein sequence ID" value="CAD5232388.1"/>
    <property type="molecule type" value="Genomic_DNA"/>
</dbReference>
<organism evidence="16 18">
    <name type="scientific">Bursaphelenchus xylophilus</name>
    <name type="common">Pinewood nematode worm</name>
    <name type="synonym">Aphelenchoides xylophilus</name>
    <dbReference type="NCBI Taxonomy" id="6326"/>
    <lineage>
        <taxon>Eukaryota</taxon>
        <taxon>Metazoa</taxon>
        <taxon>Ecdysozoa</taxon>
        <taxon>Nematoda</taxon>
        <taxon>Chromadorea</taxon>
        <taxon>Rhabditida</taxon>
        <taxon>Tylenchina</taxon>
        <taxon>Tylenchomorpha</taxon>
        <taxon>Aphelenchoidea</taxon>
        <taxon>Aphelenchoididae</taxon>
        <taxon>Bursaphelenchus</taxon>
    </lineage>
</organism>
<dbReference type="PANTHER" id="PTHR10896">
    <property type="entry name" value="GALACTOSYLGALACTOSYLXYLOSYLPROTEIN 3-BETA-GLUCURONOSYLTRANSFERASE BETA-1,3-GLUCURONYLTRANSFERASE"/>
    <property type="match status" value="1"/>
</dbReference>
<evidence type="ECO:0000256" key="9">
    <source>
        <dbReference type="ARBA" id="ARBA00023180"/>
    </source>
</evidence>
<name>A0A1I7S5I7_BURXY</name>
<keyword evidence="5 14" id="KW-0812">Transmembrane</keyword>
<dbReference type="GO" id="GO:0000139">
    <property type="term" value="C:Golgi membrane"/>
    <property type="evidence" value="ECO:0007669"/>
    <property type="project" value="UniProtKB-SubCell"/>
</dbReference>
<comment type="pathway">
    <text evidence="14">Protein modification; protein glycosylation.</text>
</comment>
<keyword evidence="14" id="KW-0333">Golgi apparatus</keyword>
<reference evidence="15" key="2">
    <citation type="submission" date="2020-09" db="EMBL/GenBank/DDBJ databases">
        <authorList>
            <person name="Kikuchi T."/>
        </authorList>
    </citation>
    <scope>NUCLEOTIDE SEQUENCE</scope>
    <source>
        <strain evidence="15">Ka4C1</strain>
    </source>
</reference>
<evidence type="ECO:0000256" key="6">
    <source>
        <dbReference type="ARBA" id="ARBA00022968"/>
    </source>
</evidence>
<keyword evidence="8 14" id="KW-0472">Membrane</keyword>
<evidence type="ECO:0000256" key="12">
    <source>
        <dbReference type="PIRSR" id="PIRSR605027-3"/>
    </source>
</evidence>
<comment type="cofactor">
    <cofactor evidence="12 14">
        <name>Mn(2+)</name>
        <dbReference type="ChEBI" id="CHEBI:29035"/>
    </cofactor>
</comment>
<keyword evidence="12 14" id="KW-0464">Manganese</keyword>
<evidence type="ECO:0000256" key="3">
    <source>
        <dbReference type="ARBA" id="ARBA00012641"/>
    </source>
</evidence>
<keyword evidence="12 14" id="KW-0479">Metal-binding</keyword>
<evidence type="ECO:0000313" key="17">
    <source>
        <dbReference type="Proteomes" id="UP000659654"/>
    </source>
</evidence>
<evidence type="ECO:0000256" key="10">
    <source>
        <dbReference type="ARBA" id="ARBA00047979"/>
    </source>
</evidence>
<dbReference type="GO" id="GO:0015018">
    <property type="term" value="F:galactosylgalactosylxylosylprotein 3-beta-glucuronosyltransferase activity"/>
    <property type="evidence" value="ECO:0007669"/>
    <property type="project" value="UniProtKB-UniRule"/>
</dbReference>
<sequence>MRQMSVPYYTSVQSGYSYVRQSKATTFVQNARSLLYHYGLTKNKQSFVAVIMVMLLIFWGFRLLRPPERLRQIVIITPTMQRPERIADLTMLSQTLSQVPNIHWILVEDGDAPNPIVPKFLSMFKIPYTYLHTTNQGLPCRGWAQRNVAMDYLRRNRGKFADDTVVYFGDDDNSYDLRLFERYIRKVDYMGVWAVGLPGNALVEHPLVKNGKVVGWHSAFRPDRNFGTDMAGFALNIDVIVKSNASFNLHCAGTMPEDCLLTQMKIDKSRITPFGWEGDEKEILIWHRKTEAAPNDKFPTNGYLVEDRRPPSPLCVRFKGIVYMTYPQALLVAKLYNTTEAPKPFTAL</sequence>
<keyword evidence="9" id="KW-0325">Glycoprotein</keyword>
<feature type="binding site" evidence="12">
    <location>
        <position position="172"/>
    </location>
    <ligand>
        <name>Mn(2+)</name>
        <dbReference type="ChEBI" id="CHEBI:29035"/>
    </ligand>
</feature>
<dbReference type="AlphaFoldDB" id="A0A1I7S5I7"/>
<dbReference type="WBParaSite" id="BXY_0827200.1">
    <property type="protein sequence ID" value="BXY_0827200.1"/>
    <property type="gene ID" value="BXY_0827200"/>
</dbReference>
<comment type="catalytic activity">
    <reaction evidence="10 14">
        <text>3-O-(beta-D-galactosyl-(1-&gt;3)-beta-D-galactosyl-(1-&gt;4)-beta-D-xylosyl)-L-seryl-[protein] + UDP-alpha-D-glucuronate = 3-O-(beta-D-GlcA-(1-&gt;3)-beta-D-Gal-(1-&gt;3)-beta-D-Gal-(1-&gt;4)-beta-D-Xyl)-L-seryl-[protein] + UDP + H(+)</text>
        <dbReference type="Rhea" id="RHEA:24168"/>
        <dbReference type="Rhea" id="RHEA-COMP:12571"/>
        <dbReference type="Rhea" id="RHEA-COMP:12573"/>
        <dbReference type="ChEBI" id="CHEBI:15378"/>
        <dbReference type="ChEBI" id="CHEBI:58052"/>
        <dbReference type="ChEBI" id="CHEBI:58223"/>
        <dbReference type="ChEBI" id="CHEBI:132090"/>
        <dbReference type="ChEBI" id="CHEBI:132093"/>
        <dbReference type="EC" id="2.4.1.135"/>
    </reaction>
</comment>
<dbReference type="SMR" id="A0A1I7S5I7"/>
<dbReference type="SUPFAM" id="SSF53448">
    <property type="entry name" value="Nucleotide-diphospho-sugar transferases"/>
    <property type="match status" value="1"/>
</dbReference>
<dbReference type="EC" id="2.4.1.135" evidence="3 14"/>
<evidence type="ECO:0000256" key="11">
    <source>
        <dbReference type="PIRSR" id="PIRSR605027-1"/>
    </source>
</evidence>
<comment type="similarity">
    <text evidence="2 14">Belongs to the glycosyltransferase 43 family.</text>
</comment>
<dbReference type="EMBL" id="CAJFCV020000005">
    <property type="protein sequence ID" value="CAG9124751.1"/>
    <property type="molecule type" value="Genomic_DNA"/>
</dbReference>